<evidence type="ECO:0000313" key="2">
    <source>
        <dbReference type="Proteomes" id="UP001230328"/>
    </source>
</evidence>
<gene>
    <name evidence="1" type="ORF">QF035_003331</name>
</gene>
<sequence length="110" mass="11794">MTDMLLTDFPVAGDANNVFPPLRPDQIAIGMPATPNAGNGHVPSSETNKALDCLTRKTNCGSCTTHGTWPALRGLMTWSINWDRFGGGSSRRTSTATSADEPCRYCCWGS</sequence>
<reference evidence="1 2" key="1">
    <citation type="submission" date="2023-07" db="EMBL/GenBank/DDBJ databases">
        <title>Comparative genomics of wheat-associated soil bacteria to identify genetic determinants of phenazine resistance.</title>
        <authorList>
            <person name="Mouncey N."/>
        </authorList>
    </citation>
    <scope>NUCLEOTIDE SEQUENCE [LARGE SCALE GENOMIC DNA]</scope>
    <source>
        <strain evidence="1 2">V2I4</strain>
    </source>
</reference>
<dbReference type="SUPFAM" id="SSF51445">
    <property type="entry name" value="(Trans)glycosidases"/>
    <property type="match status" value="1"/>
</dbReference>
<comment type="caution">
    <text evidence="1">The sequence shown here is derived from an EMBL/GenBank/DDBJ whole genome shotgun (WGS) entry which is preliminary data.</text>
</comment>
<dbReference type="Proteomes" id="UP001230328">
    <property type="component" value="Unassembled WGS sequence"/>
</dbReference>
<organism evidence="1 2">
    <name type="scientific">Streptomyces umbrinus</name>
    <dbReference type="NCBI Taxonomy" id="67370"/>
    <lineage>
        <taxon>Bacteria</taxon>
        <taxon>Bacillati</taxon>
        <taxon>Actinomycetota</taxon>
        <taxon>Actinomycetes</taxon>
        <taxon>Kitasatosporales</taxon>
        <taxon>Streptomycetaceae</taxon>
        <taxon>Streptomyces</taxon>
        <taxon>Streptomyces phaeochromogenes group</taxon>
    </lineage>
</organism>
<keyword evidence="2" id="KW-1185">Reference proteome</keyword>
<dbReference type="Gene3D" id="3.20.20.80">
    <property type="entry name" value="Glycosidases"/>
    <property type="match status" value="1"/>
</dbReference>
<evidence type="ECO:0000313" key="1">
    <source>
        <dbReference type="EMBL" id="MDQ1025749.1"/>
    </source>
</evidence>
<protein>
    <submittedName>
        <fullName evidence="1">Chitinase</fullName>
    </submittedName>
</protein>
<name>A0ABU0STB4_9ACTN</name>
<dbReference type="EMBL" id="JAUSZI010000002">
    <property type="protein sequence ID" value="MDQ1025749.1"/>
    <property type="molecule type" value="Genomic_DNA"/>
</dbReference>
<dbReference type="InterPro" id="IPR017853">
    <property type="entry name" value="GH"/>
</dbReference>
<proteinExistence type="predicted"/>
<accession>A0ABU0STB4</accession>